<evidence type="ECO:0000256" key="3">
    <source>
        <dbReference type="ARBA" id="ARBA00023163"/>
    </source>
</evidence>
<dbReference type="SUPFAM" id="SSF46785">
    <property type="entry name" value="Winged helix' DNA-binding domain"/>
    <property type="match status" value="1"/>
</dbReference>
<dbReference type="Gene3D" id="3.40.50.1360">
    <property type="match status" value="1"/>
</dbReference>
<dbReference type="PROSITE" id="PS00894">
    <property type="entry name" value="HTH_DEOR_1"/>
    <property type="match status" value="1"/>
</dbReference>
<dbReference type="SMART" id="SM01134">
    <property type="entry name" value="DeoRC"/>
    <property type="match status" value="1"/>
</dbReference>
<accession>A0A395W6U1</accession>
<dbReference type="PANTHER" id="PTHR30363">
    <property type="entry name" value="HTH-TYPE TRANSCRIPTIONAL REGULATOR SRLR-RELATED"/>
    <property type="match status" value="1"/>
</dbReference>
<dbReference type="GeneID" id="66580771"/>
<gene>
    <name evidence="5" type="ORF">DWW32_12645</name>
</gene>
<protein>
    <submittedName>
        <fullName evidence="5">DeoR/GlpR transcriptional regulator</fullName>
    </submittedName>
</protein>
<dbReference type="GO" id="GO:0003700">
    <property type="term" value="F:DNA-binding transcription factor activity"/>
    <property type="evidence" value="ECO:0007669"/>
    <property type="project" value="InterPro"/>
</dbReference>
<dbReference type="Pfam" id="PF00455">
    <property type="entry name" value="DeoRC"/>
    <property type="match status" value="1"/>
</dbReference>
<dbReference type="InterPro" id="IPR037171">
    <property type="entry name" value="NagB/RpiA_transferase-like"/>
</dbReference>
<evidence type="ECO:0000313" key="6">
    <source>
        <dbReference type="Proteomes" id="UP000265489"/>
    </source>
</evidence>
<sequence length="255" mass="28754">MSKKKEERQLQIRQILEGKEKIKVAELAKLLSVTPETLRKDLDELQERKILIREHGYAKIQSSSVETFVELKAQKNKEMKKIVALEAFSRIENGMIVYLDSGSTILTAISALRNKSDITIVTNSILVAYECANMNLNIIMAGGLLFNIGKRTYGHFATEIIDHLSIDLAIMGTDAFTEKSHGFTTISADELGFKRHVMNQSAKKIMISDASKVNNKSDIAPYAFCKFNEFDEFITNHLTSEQYDVVKTVKKVTQV</sequence>
<dbReference type="InterPro" id="IPR050313">
    <property type="entry name" value="Carb_Metab_HTH_regulators"/>
</dbReference>
<dbReference type="GO" id="GO:0003677">
    <property type="term" value="F:DNA binding"/>
    <property type="evidence" value="ECO:0007669"/>
    <property type="project" value="UniProtKB-KW"/>
</dbReference>
<dbReference type="InterPro" id="IPR036388">
    <property type="entry name" value="WH-like_DNA-bd_sf"/>
</dbReference>
<reference evidence="5 6" key="1">
    <citation type="submission" date="2018-08" db="EMBL/GenBank/DDBJ databases">
        <title>A genome reference for cultivated species of the human gut microbiota.</title>
        <authorList>
            <person name="Zou Y."/>
            <person name="Xue W."/>
            <person name="Luo G."/>
        </authorList>
    </citation>
    <scope>NUCLEOTIDE SEQUENCE [LARGE SCALE GENOMIC DNA]</scope>
    <source>
        <strain evidence="5 6">AF15-20</strain>
    </source>
</reference>
<dbReference type="AlphaFoldDB" id="A0A395W6U1"/>
<name>A0A395W6U1_9FIRM</name>
<keyword evidence="1" id="KW-0805">Transcription regulation</keyword>
<dbReference type="SMART" id="SM00420">
    <property type="entry name" value="HTH_DEOR"/>
    <property type="match status" value="1"/>
</dbReference>
<evidence type="ECO:0000256" key="1">
    <source>
        <dbReference type="ARBA" id="ARBA00023015"/>
    </source>
</evidence>
<dbReference type="RefSeq" id="WP_118325985.1">
    <property type="nucleotide sequence ID" value="NZ_JADMVO010000008.1"/>
</dbReference>
<dbReference type="EMBL" id="QRYQ01000041">
    <property type="protein sequence ID" value="RGU88817.1"/>
    <property type="molecule type" value="Genomic_DNA"/>
</dbReference>
<dbReference type="SUPFAM" id="SSF100950">
    <property type="entry name" value="NagB/RpiA/CoA transferase-like"/>
    <property type="match status" value="1"/>
</dbReference>
<dbReference type="PRINTS" id="PR00037">
    <property type="entry name" value="HTHLACR"/>
</dbReference>
<dbReference type="InterPro" id="IPR036390">
    <property type="entry name" value="WH_DNA-bd_sf"/>
</dbReference>
<dbReference type="InterPro" id="IPR014036">
    <property type="entry name" value="DeoR-like_C"/>
</dbReference>
<dbReference type="PANTHER" id="PTHR30363:SF44">
    <property type="entry name" value="AGA OPERON TRANSCRIPTIONAL REPRESSOR-RELATED"/>
    <property type="match status" value="1"/>
</dbReference>
<dbReference type="PROSITE" id="PS51000">
    <property type="entry name" value="HTH_DEOR_2"/>
    <property type="match status" value="1"/>
</dbReference>
<dbReference type="Pfam" id="PF08220">
    <property type="entry name" value="HTH_DeoR"/>
    <property type="match status" value="1"/>
</dbReference>
<keyword evidence="3" id="KW-0804">Transcription</keyword>
<evidence type="ECO:0000313" key="5">
    <source>
        <dbReference type="EMBL" id="RGU88817.1"/>
    </source>
</evidence>
<dbReference type="InterPro" id="IPR001034">
    <property type="entry name" value="DeoR_HTH"/>
</dbReference>
<evidence type="ECO:0000259" key="4">
    <source>
        <dbReference type="PROSITE" id="PS51000"/>
    </source>
</evidence>
<dbReference type="Gene3D" id="1.10.10.10">
    <property type="entry name" value="Winged helix-like DNA-binding domain superfamily/Winged helix DNA-binding domain"/>
    <property type="match status" value="1"/>
</dbReference>
<evidence type="ECO:0000256" key="2">
    <source>
        <dbReference type="ARBA" id="ARBA00023125"/>
    </source>
</evidence>
<dbReference type="Proteomes" id="UP000265489">
    <property type="component" value="Unassembled WGS sequence"/>
</dbReference>
<feature type="domain" description="HTH deoR-type" evidence="4">
    <location>
        <begin position="5"/>
        <end position="60"/>
    </location>
</feature>
<proteinExistence type="predicted"/>
<comment type="caution">
    <text evidence="5">The sequence shown here is derived from an EMBL/GenBank/DDBJ whole genome shotgun (WGS) entry which is preliminary data.</text>
</comment>
<organism evidence="5 6">
    <name type="scientific">Holdemanella biformis</name>
    <dbReference type="NCBI Taxonomy" id="1735"/>
    <lineage>
        <taxon>Bacteria</taxon>
        <taxon>Bacillati</taxon>
        <taxon>Bacillota</taxon>
        <taxon>Erysipelotrichia</taxon>
        <taxon>Erysipelotrichales</taxon>
        <taxon>Erysipelotrichaceae</taxon>
        <taxon>Holdemanella</taxon>
    </lineage>
</organism>
<dbReference type="InterPro" id="IPR018356">
    <property type="entry name" value="Tscrpt_reg_HTH_DeoR_CS"/>
</dbReference>
<keyword evidence="2" id="KW-0238">DNA-binding</keyword>